<dbReference type="Proteomes" id="UP000077248">
    <property type="component" value="Unassembled WGS sequence"/>
</dbReference>
<sequence>MANVHTTAAEPPTTPLPAAPALGSVEAQNVGLLQYVEASLDEDEEFYFLRFEHLQRTNLVALQMKLIRTKDVLSKASTISDDDLEKLRTNLEQYGKHTRIASYSTFLTDVSYCNTKLPLPAEKKESNLK</sequence>
<evidence type="ECO:0000313" key="3">
    <source>
        <dbReference type="Proteomes" id="UP000077248"/>
    </source>
</evidence>
<gene>
    <name evidence="2" type="ORF">CC77DRAFT_1065110</name>
</gene>
<dbReference type="GeneID" id="29114384"/>
<name>A0A177DBZ7_ALTAL</name>
<feature type="region of interest" description="Disordered" evidence="1">
    <location>
        <begin position="1"/>
        <end position="20"/>
    </location>
</feature>
<evidence type="ECO:0000313" key="2">
    <source>
        <dbReference type="EMBL" id="OAG16670.1"/>
    </source>
</evidence>
<keyword evidence="3" id="KW-1185">Reference proteome</keyword>
<dbReference type="KEGG" id="aalt:CC77DRAFT_1065110"/>
<evidence type="ECO:0000256" key="1">
    <source>
        <dbReference type="SAM" id="MobiDB-lite"/>
    </source>
</evidence>
<dbReference type="EMBL" id="KV441489">
    <property type="protein sequence ID" value="OAG16670.1"/>
    <property type="molecule type" value="Genomic_DNA"/>
</dbReference>
<organism evidence="2 3">
    <name type="scientific">Alternaria alternata</name>
    <name type="common">Alternaria rot fungus</name>
    <name type="synonym">Torula alternata</name>
    <dbReference type="NCBI Taxonomy" id="5599"/>
    <lineage>
        <taxon>Eukaryota</taxon>
        <taxon>Fungi</taxon>
        <taxon>Dikarya</taxon>
        <taxon>Ascomycota</taxon>
        <taxon>Pezizomycotina</taxon>
        <taxon>Dothideomycetes</taxon>
        <taxon>Pleosporomycetidae</taxon>
        <taxon>Pleosporales</taxon>
        <taxon>Pleosporineae</taxon>
        <taxon>Pleosporaceae</taxon>
        <taxon>Alternaria</taxon>
        <taxon>Alternaria sect. Alternaria</taxon>
        <taxon>Alternaria alternata complex</taxon>
    </lineage>
</organism>
<dbReference type="VEuPathDB" id="FungiDB:CC77DRAFT_1065110"/>
<protein>
    <submittedName>
        <fullName evidence="2">Uncharacterized protein</fullName>
    </submittedName>
</protein>
<dbReference type="AlphaFoldDB" id="A0A177DBZ7"/>
<accession>A0A177DBZ7</accession>
<feature type="compositionally biased region" description="Low complexity" evidence="1">
    <location>
        <begin position="1"/>
        <end position="11"/>
    </location>
</feature>
<reference evidence="2 3" key="1">
    <citation type="submission" date="2016-05" db="EMBL/GenBank/DDBJ databases">
        <title>Comparative analysis of secretome profiles of manganese(II)-oxidizing ascomycete fungi.</title>
        <authorList>
            <consortium name="DOE Joint Genome Institute"/>
            <person name="Zeiner C.A."/>
            <person name="Purvine S.O."/>
            <person name="Zink E.M."/>
            <person name="Wu S."/>
            <person name="Pasa-Tolic L."/>
            <person name="Chaput D.L."/>
            <person name="Haridas S."/>
            <person name="Grigoriev I.V."/>
            <person name="Santelli C.M."/>
            <person name="Hansel C.M."/>
        </authorList>
    </citation>
    <scope>NUCLEOTIDE SEQUENCE [LARGE SCALE GENOMIC DNA]</scope>
    <source>
        <strain evidence="2 3">SRC1lrK2f</strain>
    </source>
</reference>
<dbReference type="RefSeq" id="XP_018382091.1">
    <property type="nucleotide sequence ID" value="XM_018528790.1"/>
</dbReference>
<proteinExistence type="predicted"/>